<protein>
    <submittedName>
        <fullName evidence="1">Uncharacterized protein</fullName>
    </submittedName>
</protein>
<sequence length="974" mass="107612">MTSFLSGLYDFFLDGDETLNNLPAILDHQAAEQSLGGVRFSAEWLQQKSNIDQLLSDEIDTDESLSKALKIFAKVIDTLDLYAPALKGLTDVHAYTCETLESIIFDQPVADRRGQAAAFLYGQAMAMSTLTSEAVSLAIENLLLRGDQTASNLALCIILGMERSSSILFESHLQILLRQVQMAAFGGTDKSVSQEALIRALKIYSPTEKASSCQIILQTTHSLLAASLRLCEPGIKSGKEEEGVSWCCFIIQHTPMSLRNDLRVRYPTTCSSKSIYKSLLPLVSRVSSSAQIALCAALPILATWDVMTFGESYLMSDTINFMLGLTDSPEQGLRVASLQGLGQVASVVLHRFEPFLQEVGKTAIRVLKDQKTPKDQKAAQKLLVRLLASMGPITLDVMIEYLHHPHHVLLADVQLLEMIATLLPNLAKRIIQTLTDIIDDILSNKEVRCKYLAKLIACSRLISLHIDPTEAVLEALNVFPLNDRDLAIRAQKLVLWSLDEDKGKNVVIAALQLSTNPIIATASIMRNLTFKAAHLLLADVHVALSVLANPALASMLDERSCSMILLALHQSLEPSIQIVAAKLLTHLTTAHRAIVQPLAWSHIRQSLSLMDFLHSVDPNRAVVEACIISNLLPALPSSLHNKNVGPVKELILKGLRKPSEANTLSLIFQGLSNLSKFEGFNFEQQEKLIFNLLEMLNEIPKECKYANLNAISNLLYLPKDGLDVFEILLKVHNIFENKNLISTTNYNNTNNNGNNNNSNGINLDSDLKALVSSIYGHLGTVERNPVISRDSKAAINREISSYPLKIKHLSRISEIKDRYGPLSNTHLNHLLIENLLSELNLLNKSNDDRNLILETLTCLSILQPSKDFNNNHHHQGISGGSGVGEISQLIPDLPLKIIKELKISLNLRDSIKDINSTSISSNLLFLSCVLHNDLKIWLNGYWNQTTEILSECINSGEILPTLRGLDVILDCISD</sequence>
<dbReference type="OrthoDB" id="2573735at2759"/>
<dbReference type="AlphaFoldDB" id="A0A1B9IEH2"/>
<dbReference type="Gene3D" id="1.25.10.10">
    <property type="entry name" value="Leucine-rich Repeat Variant"/>
    <property type="match status" value="1"/>
</dbReference>
<gene>
    <name evidence="1" type="ORF">I206_01242</name>
</gene>
<dbReference type="EMBL" id="KI894007">
    <property type="protein sequence ID" value="OCF53935.1"/>
    <property type="molecule type" value="Genomic_DNA"/>
</dbReference>
<reference evidence="1" key="1">
    <citation type="submission" date="2013-07" db="EMBL/GenBank/DDBJ databases">
        <title>The Genome Sequence of Cryptococcus pinus CBS10737.</title>
        <authorList>
            <consortium name="The Broad Institute Genome Sequencing Platform"/>
            <person name="Cuomo C."/>
            <person name="Litvintseva A."/>
            <person name="Chen Y."/>
            <person name="Heitman J."/>
            <person name="Sun S."/>
            <person name="Springer D."/>
            <person name="Dromer F."/>
            <person name="Young S.K."/>
            <person name="Zeng Q."/>
            <person name="Gargeya S."/>
            <person name="Fitzgerald M."/>
            <person name="Abouelleil A."/>
            <person name="Alvarado L."/>
            <person name="Berlin A.M."/>
            <person name="Chapman S.B."/>
            <person name="Dewar J."/>
            <person name="Goldberg J."/>
            <person name="Griggs A."/>
            <person name="Gujja S."/>
            <person name="Hansen M."/>
            <person name="Howarth C."/>
            <person name="Imamovic A."/>
            <person name="Larimer J."/>
            <person name="McCowan C."/>
            <person name="Murphy C."/>
            <person name="Pearson M."/>
            <person name="Priest M."/>
            <person name="Roberts A."/>
            <person name="Saif S."/>
            <person name="Shea T."/>
            <person name="Sykes S."/>
            <person name="Wortman J."/>
            <person name="Nusbaum C."/>
            <person name="Birren B."/>
        </authorList>
    </citation>
    <scope>NUCLEOTIDE SEQUENCE [LARGE SCALE GENOMIC DNA]</scope>
    <source>
        <strain evidence="1">CBS 10737</strain>
    </source>
</reference>
<reference evidence="1" key="2">
    <citation type="submission" date="2016-07" db="EMBL/GenBank/DDBJ databases">
        <title>Evolution of pathogenesis and genome organization in the Tremellales.</title>
        <authorList>
            <person name="Cuomo C."/>
            <person name="Litvintseva A."/>
            <person name="Heitman J."/>
            <person name="Chen Y."/>
            <person name="Sun S."/>
            <person name="Springer D."/>
            <person name="Dromer F."/>
            <person name="Young S."/>
            <person name="Zeng Q."/>
            <person name="Chapman S."/>
            <person name="Gujja S."/>
            <person name="Saif S."/>
            <person name="Birren B."/>
        </authorList>
    </citation>
    <scope>NUCLEOTIDE SEQUENCE</scope>
    <source>
        <strain evidence="1">CBS 10737</strain>
    </source>
</reference>
<name>A0A1B9IEH2_9TREE</name>
<accession>A0A1B9IEH2</accession>
<evidence type="ECO:0000313" key="1">
    <source>
        <dbReference type="EMBL" id="OCF53935.1"/>
    </source>
</evidence>
<dbReference type="SUPFAM" id="SSF48371">
    <property type="entry name" value="ARM repeat"/>
    <property type="match status" value="1"/>
</dbReference>
<dbReference type="InterPro" id="IPR016024">
    <property type="entry name" value="ARM-type_fold"/>
</dbReference>
<dbReference type="InterPro" id="IPR011989">
    <property type="entry name" value="ARM-like"/>
</dbReference>
<proteinExistence type="predicted"/>
<organism evidence="1">
    <name type="scientific">Kwoniella pini CBS 10737</name>
    <dbReference type="NCBI Taxonomy" id="1296096"/>
    <lineage>
        <taxon>Eukaryota</taxon>
        <taxon>Fungi</taxon>
        <taxon>Dikarya</taxon>
        <taxon>Basidiomycota</taxon>
        <taxon>Agaricomycotina</taxon>
        <taxon>Tremellomycetes</taxon>
        <taxon>Tremellales</taxon>
        <taxon>Cryptococcaceae</taxon>
        <taxon>Kwoniella</taxon>
    </lineage>
</organism>